<dbReference type="PANTHER" id="PTHR28177">
    <property type="entry name" value="ALTERED INHERITANCE OF MITOCHONDRIA PROTEIN 19, MITOCHONDRIAL"/>
    <property type="match status" value="1"/>
</dbReference>
<organism evidence="1">
    <name type="scientific">Cyberlindnera fabianii</name>
    <name type="common">Yeast</name>
    <name type="synonym">Hansenula fabianii</name>
    <dbReference type="NCBI Taxonomy" id="36022"/>
    <lineage>
        <taxon>Eukaryota</taxon>
        <taxon>Fungi</taxon>
        <taxon>Dikarya</taxon>
        <taxon>Ascomycota</taxon>
        <taxon>Saccharomycotina</taxon>
        <taxon>Saccharomycetes</taxon>
        <taxon>Phaffomycetales</taxon>
        <taxon>Phaffomycetaceae</taxon>
        <taxon>Cyberlindnera</taxon>
    </lineage>
</organism>
<dbReference type="EMBL" id="LK052886">
    <property type="protein sequence ID" value="CDR36870.1"/>
    <property type="molecule type" value="Genomic_DNA"/>
</dbReference>
<sequence length="162" mass="17496">MVEITELKDEAKQQLSKVDSSASFTEQLYQYSQTPYPSWILSGMLLATPFITSQPQAIQIANAQRGGMSFLGAAKKRIGPSNLSSLLFGGALALGGWIIQEGDVESGTGFITAWSSLYLVVSGRSMFNGIRYGRVWPVLLATAAGTNAYIHGKRFFFTSGTV</sequence>
<dbReference type="Proteomes" id="UP000189513">
    <property type="component" value="Unassembled WGS sequence"/>
</dbReference>
<protein>
    <submittedName>
        <fullName evidence="2">Altered inheritance of mitochondria protein 19, mitochondrial</fullName>
    </submittedName>
    <submittedName>
        <fullName evidence="1">CYFA0S01e05160g1_1</fullName>
    </submittedName>
</protein>
<reference evidence="3" key="2">
    <citation type="journal article" date="2017" name="Genome Announc.">
        <title>Genome sequences of Cyberlindnera fabianii 65, Pichia kudriavzevii 129, and Saccharomyces cerevisiae 131 isolated from fermented masau fruits in Zimbabwe.</title>
        <authorList>
            <person name="van Rijswijck I.M.H."/>
            <person name="Derks M.F.L."/>
            <person name="Abee T."/>
            <person name="de Ridder D."/>
            <person name="Smid E.J."/>
        </authorList>
    </citation>
    <scope>NUCLEOTIDE SEQUENCE [LARGE SCALE GENOMIC DNA]</scope>
    <source>
        <strain evidence="3">65</strain>
    </source>
</reference>
<keyword evidence="3" id="KW-1185">Reference proteome</keyword>
<dbReference type="VEuPathDB" id="FungiDB:BON22_0611"/>
<evidence type="ECO:0000313" key="1">
    <source>
        <dbReference type="EMBL" id="CDR36870.1"/>
    </source>
</evidence>
<proteinExistence type="predicted"/>
<dbReference type="OMA" id="RYGRVWP"/>
<dbReference type="InterPro" id="IPR019419">
    <property type="entry name" value="AIM19"/>
</dbReference>
<accession>A0A061AQ75</accession>
<reference evidence="1" key="1">
    <citation type="journal article" date="2014" name="Genome Announc.">
        <title>Genome sequence of the yeast Cyberlindnera fabianii (Hansenula fabianii).</title>
        <authorList>
            <person name="Freel K.C."/>
            <person name="Sarilar V."/>
            <person name="Neuveglise C."/>
            <person name="Devillers H."/>
            <person name="Friedrich A."/>
            <person name="Schacherer J."/>
        </authorList>
    </citation>
    <scope>NUCLEOTIDE SEQUENCE</scope>
    <source>
        <strain evidence="1">YJS4271</strain>
    </source>
</reference>
<dbReference type="Pfam" id="PF10315">
    <property type="entry name" value="Aim19"/>
    <property type="match status" value="1"/>
</dbReference>
<evidence type="ECO:0000313" key="2">
    <source>
        <dbReference type="EMBL" id="ONH69677.1"/>
    </source>
</evidence>
<dbReference type="AlphaFoldDB" id="A0A061AQ75"/>
<evidence type="ECO:0000313" key="3">
    <source>
        <dbReference type="Proteomes" id="UP000189513"/>
    </source>
</evidence>
<reference evidence="2" key="3">
    <citation type="submission" date="2017-01" db="EMBL/GenBank/DDBJ databases">
        <authorList>
            <person name="Mah S.A."/>
            <person name="Swanson W.J."/>
            <person name="Moy G.W."/>
            <person name="Vacquier V.D."/>
        </authorList>
    </citation>
    <scope>NUCLEOTIDE SEQUENCE [LARGE SCALE GENOMIC DNA]</scope>
    <source>
        <strain evidence="2">65</strain>
    </source>
</reference>
<name>A0A061AQ75_CYBFA</name>
<gene>
    <name evidence="2" type="ORF">BON22_0611</name>
    <name evidence="1" type="ORF">CYFA0S_01e05160g</name>
</gene>
<dbReference type="GO" id="GO:0005739">
    <property type="term" value="C:mitochondrion"/>
    <property type="evidence" value="ECO:0007669"/>
    <property type="project" value="TreeGrafter"/>
</dbReference>
<dbReference type="OrthoDB" id="5554402at2759"/>
<dbReference type="EMBL" id="MPUK01000001">
    <property type="protein sequence ID" value="ONH69677.1"/>
    <property type="molecule type" value="Genomic_DNA"/>
</dbReference>
<dbReference type="PANTHER" id="PTHR28177:SF1">
    <property type="entry name" value="ALTERED INHERITANCE OF MITOCHONDRIA PROTEIN 19, MITOCHONDRIAL"/>
    <property type="match status" value="1"/>
</dbReference>